<evidence type="ECO:0008006" key="4">
    <source>
        <dbReference type="Google" id="ProtNLM"/>
    </source>
</evidence>
<dbReference type="SUPFAM" id="SSF48452">
    <property type="entry name" value="TPR-like"/>
    <property type="match status" value="1"/>
</dbReference>
<gene>
    <name evidence="2" type="ORF">MKQ68_17470</name>
</gene>
<keyword evidence="1" id="KW-0472">Membrane</keyword>
<dbReference type="EMBL" id="CP107006">
    <property type="protein sequence ID" value="UYQ91879.1"/>
    <property type="molecule type" value="Genomic_DNA"/>
</dbReference>
<sequence>MNAFDHELIDRYLRGELTGEVLREFKQRLATDANLRRAMDTQQQVEASLRYELHPDQQQRAFQQTLEENRSHITTPMRKHSRSVPKFVIAAAAIAAMVAGTLFLAPWEKDLYRQYSGITMTSPAERGQNDQADLVQAADLFNDKSYPAAITILGKALVSDSANAYARFYRGVALLESGQLPEARTDLQKIYEGNSLFKYDAAFYLALTYLKDDQPELCRQWLQKIPEDAANYEKAQHLLKDL</sequence>
<proteinExistence type="predicted"/>
<keyword evidence="1" id="KW-1133">Transmembrane helix</keyword>
<evidence type="ECO:0000256" key="1">
    <source>
        <dbReference type="SAM" id="Phobius"/>
    </source>
</evidence>
<dbReference type="RefSeq" id="WP_244842850.1">
    <property type="nucleotide sequence ID" value="NZ_CP107006.1"/>
</dbReference>
<dbReference type="InterPro" id="IPR011990">
    <property type="entry name" value="TPR-like_helical_dom_sf"/>
</dbReference>
<reference evidence="2" key="1">
    <citation type="submission" date="2022-10" db="EMBL/GenBank/DDBJ databases">
        <title>Chitinophaga sp. nov., isolated from soil.</title>
        <authorList>
            <person name="Jeon C.O."/>
        </authorList>
    </citation>
    <scope>NUCLEOTIDE SEQUENCE</scope>
    <source>
        <strain evidence="2">R8</strain>
    </source>
</reference>
<keyword evidence="3" id="KW-1185">Reference proteome</keyword>
<dbReference type="Gene3D" id="1.25.40.10">
    <property type="entry name" value="Tetratricopeptide repeat domain"/>
    <property type="match status" value="1"/>
</dbReference>
<dbReference type="Proteomes" id="UP001162741">
    <property type="component" value="Chromosome"/>
</dbReference>
<evidence type="ECO:0000313" key="2">
    <source>
        <dbReference type="EMBL" id="UYQ91879.1"/>
    </source>
</evidence>
<evidence type="ECO:0000313" key="3">
    <source>
        <dbReference type="Proteomes" id="UP001162741"/>
    </source>
</evidence>
<name>A0ABY6IWX5_9BACT</name>
<keyword evidence="1" id="KW-0812">Transmembrane</keyword>
<feature type="transmembrane region" description="Helical" evidence="1">
    <location>
        <begin position="87"/>
        <end position="107"/>
    </location>
</feature>
<accession>A0ABY6IWX5</accession>
<organism evidence="2 3">
    <name type="scientific">Chitinophaga horti</name>
    <dbReference type="NCBI Taxonomy" id="2920382"/>
    <lineage>
        <taxon>Bacteria</taxon>
        <taxon>Pseudomonadati</taxon>
        <taxon>Bacteroidota</taxon>
        <taxon>Chitinophagia</taxon>
        <taxon>Chitinophagales</taxon>
        <taxon>Chitinophagaceae</taxon>
        <taxon>Chitinophaga</taxon>
    </lineage>
</organism>
<protein>
    <recommendedName>
        <fullName evidence="4">Tetratricopeptide repeat protein</fullName>
    </recommendedName>
</protein>